<keyword evidence="11 12" id="KW-0472">Membrane</keyword>
<dbReference type="AlphaFoldDB" id="A0A660LEA6"/>
<dbReference type="PANTHER" id="PTHR30070:SF1">
    <property type="entry name" value="CYTOCHROME C BIOGENESIS B-RELATED"/>
    <property type="match status" value="1"/>
</dbReference>
<evidence type="ECO:0000256" key="9">
    <source>
        <dbReference type="ARBA" id="ARBA00022748"/>
    </source>
</evidence>
<evidence type="ECO:0000256" key="11">
    <source>
        <dbReference type="ARBA" id="ARBA00023136"/>
    </source>
</evidence>
<dbReference type="PIRSF" id="PIRSF002764">
    <property type="entry name" value="CcmB"/>
    <property type="match status" value="1"/>
</dbReference>
<evidence type="ECO:0000313" key="14">
    <source>
        <dbReference type="Proteomes" id="UP000278962"/>
    </source>
</evidence>
<dbReference type="EMBL" id="RBIL01000001">
    <property type="protein sequence ID" value="RKQ92535.1"/>
    <property type="molecule type" value="Genomic_DNA"/>
</dbReference>
<dbReference type="InterPro" id="IPR003544">
    <property type="entry name" value="Cyt_c_biogenesis_CcmB"/>
</dbReference>
<keyword evidence="14" id="KW-1185">Reference proteome</keyword>
<dbReference type="InterPro" id="IPR026031">
    <property type="entry name" value="Cyt_c_CcmB_bac"/>
</dbReference>
<evidence type="ECO:0000256" key="4">
    <source>
        <dbReference type="ARBA" id="ARBA00016452"/>
    </source>
</evidence>
<dbReference type="GO" id="GO:1903607">
    <property type="term" value="P:cytochrome c biosynthetic process"/>
    <property type="evidence" value="ECO:0007669"/>
    <property type="project" value="TreeGrafter"/>
</dbReference>
<evidence type="ECO:0000256" key="6">
    <source>
        <dbReference type="ARBA" id="ARBA00022475"/>
    </source>
</evidence>
<feature type="transmembrane region" description="Helical" evidence="12">
    <location>
        <begin position="162"/>
        <end position="187"/>
    </location>
</feature>
<dbReference type="RefSeq" id="WP_121250226.1">
    <property type="nucleotide sequence ID" value="NZ_RBIL01000001.1"/>
</dbReference>
<comment type="function">
    <text evidence="1">Required for the export of heme to the periplasm for the biogenesis of c-type cytochromes.</text>
</comment>
<dbReference type="GO" id="GO:0017004">
    <property type="term" value="P:cytochrome complex assembly"/>
    <property type="evidence" value="ECO:0007669"/>
    <property type="project" value="UniProtKB-KW"/>
</dbReference>
<gene>
    <name evidence="13" type="ORF">C8N24_2385</name>
</gene>
<evidence type="ECO:0000256" key="3">
    <source>
        <dbReference type="ARBA" id="ARBA00010544"/>
    </source>
</evidence>
<dbReference type="Pfam" id="PF03379">
    <property type="entry name" value="CcmB"/>
    <property type="match status" value="1"/>
</dbReference>
<dbReference type="PRINTS" id="PR01414">
    <property type="entry name" value="CCMBBIOGNSIS"/>
</dbReference>
<accession>A0A660LEA6</accession>
<evidence type="ECO:0000256" key="7">
    <source>
        <dbReference type="ARBA" id="ARBA00022519"/>
    </source>
</evidence>
<comment type="subcellular location">
    <subcellularLocation>
        <location evidence="2">Cell inner membrane</location>
        <topology evidence="2">Multi-pass membrane protein</topology>
    </subcellularLocation>
</comment>
<keyword evidence="10 12" id="KW-1133">Transmembrane helix</keyword>
<keyword evidence="9" id="KW-0201">Cytochrome c-type biogenesis</keyword>
<reference evidence="13 14" key="1">
    <citation type="submission" date="2018-10" db="EMBL/GenBank/DDBJ databases">
        <title>Genomic Encyclopedia of Archaeal and Bacterial Type Strains, Phase II (KMG-II): from individual species to whole genera.</title>
        <authorList>
            <person name="Goeker M."/>
        </authorList>
    </citation>
    <scope>NUCLEOTIDE SEQUENCE [LARGE SCALE GENOMIC DNA]</scope>
    <source>
        <strain evidence="13 14">DSM 14954</strain>
    </source>
</reference>
<comment type="caution">
    <text evidence="13">The sequence shown here is derived from an EMBL/GenBank/DDBJ whole genome shotgun (WGS) entry which is preliminary data.</text>
</comment>
<feature type="transmembrane region" description="Helical" evidence="12">
    <location>
        <begin position="53"/>
        <end position="72"/>
    </location>
</feature>
<dbReference type="GO" id="GO:0015232">
    <property type="term" value="F:heme transmembrane transporter activity"/>
    <property type="evidence" value="ECO:0007669"/>
    <property type="project" value="InterPro"/>
</dbReference>
<keyword evidence="8 12" id="KW-0812">Transmembrane</keyword>
<feature type="transmembrane region" description="Helical" evidence="12">
    <location>
        <begin position="132"/>
        <end position="155"/>
    </location>
</feature>
<dbReference type="PANTHER" id="PTHR30070">
    <property type="entry name" value="HEME EXPORTER PROTEIN B"/>
    <property type="match status" value="1"/>
</dbReference>
<evidence type="ECO:0000256" key="8">
    <source>
        <dbReference type="ARBA" id="ARBA00022692"/>
    </source>
</evidence>
<organism evidence="13 14">
    <name type="scientific">Solirubrobacter pauli</name>
    <dbReference type="NCBI Taxonomy" id="166793"/>
    <lineage>
        <taxon>Bacteria</taxon>
        <taxon>Bacillati</taxon>
        <taxon>Actinomycetota</taxon>
        <taxon>Thermoleophilia</taxon>
        <taxon>Solirubrobacterales</taxon>
        <taxon>Solirubrobacteraceae</taxon>
        <taxon>Solirubrobacter</taxon>
    </lineage>
</organism>
<evidence type="ECO:0000256" key="2">
    <source>
        <dbReference type="ARBA" id="ARBA00004429"/>
    </source>
</evidence>
<dbReference type="Proteomes" id="UP000278962">
    <property type="component" value="Unassembled WGS sequence"/>
</dbReference>
<sequence length="224" mass="23817">MRSAVGALIRKDLLLQRRTPEAVPAMVLFSIGTFVLFHFALDEREVSGNLASGILWVTLLFAAVLGINRLFVSEREEGGFDGFLLAPVDRTSMLVAKAILLFLFLSVVEVFVLAAFAILLLGPSPWGPLPELAVVLALANAGIAVIGTLVAALAIQTRARDLLVPLLALPLSVPLVIAAARACAPLLTEGGAGALEARWLAILGLYDLVFGLLAYAIFDFLLEE</sequence>
<keyword evidence="6" id="KW-1003">Cell membrane</keyword>
<keyword evidence="5" id="KW-0813">Transport</keyword>
<feature type="transmembrane region" description="Helical" evidence="12">
    <location>
        <begin position="21"/>
        <end position="41"/>
    </location>
</feature>
<keyword evidence="7" id="KW-0997">Cell inner membrane</keyword>
<evidence type="ECO:0000313" key="13">
    <source>
        <dbReference type="EMBL" id="RKQ92535.1"/>
    </source>
</evidence>
<feature type="transmembrane region" description="Helical" evidence="12">
    <location>
        <begin position="199"/>
        <end position="222"/>
    </location>
</feature>
<evidence type="ECO:0000256" key="1">
    <source>
        <dbReference type="ARBA" id="ARBA00002442"/>
    </source>
</evidence>
<dbReference type="GO" id="GO:0005886">
    <property type="term" value="C:plasma membrane"/>
    <property type="evidence" value="ECO:0007669"/>
    <property type="project" value="UniProtKB-SubCell"/>
</dbReference>
<evidence type="ECO:0000256" key="10">
    <source>
        <dbReference type="ARBA" id="ARBA00022989"/>
    </source>
</evidence>
<protein>
    <recommendedName>
        <fullName evidence="4">Heme exporter protein B</fullName>
    </recommendedName>
</protein>
<feature type="transmembrane region" description="Helical" evidence="12">
    <location>
        <begin position="93"/>
        <end position="120"/>
    </location>
</feature>
<dbReference type="OrthoDB" id="9812809at2"/>
<evidence type="ECO:0000256" key="12">
    <source>
        <dbReference type="SAM" id="Phobius"/>
    </source>
</evidence>
<evidence type="ECO:0000256" key="5">
    <source>
        <dbReference type="ARBA" id="ARBA00022448"/>
    </source>
</evidence>
<name>A0A660LEA6_9ACTN</name>
<comment type="similarity">
    <text evidence="3">Belongs to the CcmB/CycW/HelB family.</text>
</comment>
<proteinExistence type="inferred from homology"/>